<accession>A0A3M6U2M0</accession>
<keyword evidence="1" id="KW-0808">Transferase</keyword>
<evidence type="ECO:0000313" key="2">
    <source>
        <dbReference type="EMBL" id="RMX47867.1"/>
    </source>
</evidence>
<sequence>NGTKSSGFKCGGWRIPFHRSRGQYLTSTECTTYQRRHSIMSISQAVLNGEKYQLRKRTVILGISPGNPHYYKIETLERLFDLAGRTSEKVFLFIPDKISEHNYRAVGSKNPEKSARIKCNRLRNKCNEAIQSSGLRDVSHSFIRWTEEVESCHEYKKALENIKNLYEVNDDFHNDVRQSTVVALRCLKNGREKGGSDEENKSAEADSNVDLDEGVQYLLKELAFFLAVPNIYKDCNNFVFVYHRPWPVLERFFGGFYDGVEKPSLGFVVFE</sequence>
<gene>
    <name evidence="2" type="ORF">pdam_00021043</name>
</gene>
<dbReference type="Pfam" id="PF16715">
    <property type="entry name" value="CDPS"/>
    <property type="match status" value="1"/>
</dbReference>
<dbReference type="EMBL" id="RCHS01002351">
    <property type="protein sequence ID" value="RMX47867.1"/>
    <property type="molecule type" value="Genomic_DNA"/>
</dbReference>
<dbReference type="InterPro" id="IPR030903">
    <property type="entry name" value="CDPS"/>
</dbReference>
<dbReference type="AlphaFoldDB" id="A0A3M6U2M0"/>
<dbReference type="InterPro" id="IPR038622">
    <property type="entry name" value="CDPS_sf"/>
</dbReference>
<evidence type="ECO:0000256" key="1">
    <source>
        <dbReference type="ARBA" id="ARBA00022679"/>
    </source>
</evidence>
<proteinExistence type="predicted"/>
<evidence type="ECO:0008006" key="4">
    <source>
        <dbReference type="Google" id="ProtNLM"/>
    </source>
</evidence>
<comment type="caution">
    <text evidence="2">The sequence shown here is derived from an EMBL/GenBank/DDBJ whole genome shotgun (WGS) entry which is preliminary data.</text>
</comment>
<feature type="non-terminal residue" evidence="2">
    <location>
        <position position="1"/>
    </location>
</feature>
<dbReference type="Proteomes" id="UP000275408">
    <property type="component" value="Unassembled WGS sequence"/>
</dbReference>
<dbReference type="NCBIfam" id="TIGR04539">
    <property type="entry name" value="tRNA_cyclodipep"/>
    <property type="match status" value="1"/>
</dbReference>
<dbReference type="GO" id="GO:0016755">
    <property type="term" value="F:aminoacyltransferase activity"/>
    <property type="evidence" value="ECO:0007669"/>
    <property type="project" value="InterPro"/>
</dbReference>
<name>A0A3M6U2M0_POCDA</name>
<keyword evidence="3" id="KW-1185">Reference proteome</keyword>
<dbReference type="OrthoDB" id="5983473at2759"/>
<dbReference type="Gene3D" id="3.40.50.11710">
    <property type="entry name" value="Cyclodipeptide synthase"/>
    <property type="match status" value="1"/>
</dbReference>
<evidence type="ECO:0000313" key="3">
    <source>
        <dbReference type="Proteomes" id="UP000275408"/>
    </source>
</evidence>
<organism evidence="2 3">
    <name type="scientific">Pocillopora damicornis</name>
    <name type="common">Cauliflower coral</name>
    <name type="synonym">Millepora damicornis</name>
    <dbReference type="NCBI Taxonomy" id="46731"/>
    <lineage>
        <taxon>Eukaryota</taxon>
        <taxon>Metazoa</taxon>
        <taxon>Cnidaria</taxon>
        <taxon>Anthozoa</taxon>
        <taxon>Hexacorallia</taxon>
        <taxon>Scleractinia</taxon>
        <taxon>Astrocoeniina</taxon>
        <taxon>Pocilloporidae</taxon>
        <taxon>Pocillopora</taxon>
    </lineage>
</organism>
<protein>
    <recommendedName>
        <fullName evidence="4">Cyclodipeptide synthase</fullName>
    </recommendedName>
</protein>
<reference evidence="2 3" key="1">
    <citation type="journal article" date="2018" name="Sci. Rep.">
        <title>Comparative analysis of the Pocillopora damicornis genome highlights role of immune system in coral evolution.</title>
        <authorList>
            <person name="Cunning R."/>
            <person name="Bay R.A."/>
            <person name="Gillette P."/>
            <person name="Baker A.C."/>
            <person name="Traylor-Knowles N."/>
        </authorList>
    </citation>
    <scope>NUCLEOTIDE SEQUENCE [LARGE SCALE GENOMIC DNA]</scope>
    <source>
        <strain evidence="2">RSMAS</strain>
        <tissue evidence="2">Whole animal</tissue>
    </source>
</reference>